<dbReference type="AlphaFoldDB" id="A0A485CXU8"/>
<evidence type="ECO:0000313" key="1">
    <source>
        <dbReference type="EMBL" id="VFS89274.1"/>
    </source>
</evidence>
<dbReference type="Proteomes" id="UP000345637">
    <property type="component" value="Unassembled WGS sequence"/>
</dbReference>
<accession>A0A485CXU8</accession>
<organism evidence="1 2">
    <name type="scientific">Raoultella planticola</name>
    <name type="common">Klebsiella planticola</name>
    <dbReference type="NCBI Taxonomy" id="575"/>
    <lineage>
        <taxon>Bacteria</taxon>
        <taxon>Pseudomonadati</taxon>
        <taxon>Pseudomonadota</taxon>
        <taxon>Gammaproteobacteria</taxon>
        <taxon>Enterobacterales</taxon>
        <taxon>Enterobacteriaceae</taxon>
        <taxon>Klebsiella/Raoultella group</taxon>
        <taxon>Raoultella</taxon>
    </lineage>
</organism>
<name>A0A485CXU8_RAOPL</name>
<proteinExistence type="predicted"/>
<sequence length="73" mass="7340">MGFYSVGSALGAVVATQCYALWGWNAVCLAGAGIKRGGADFLAGVTEKIACPLDVTGVATVRPSSSRAPPDIP</sequence>
<dbReference type="EMBL" id="CAADJE010000036">
    <property type="protein sequence ID" value="VFS89274.1"/>
    <property type="molecule type" value="Genomic_DNA"/>
</dbReference>
<protein>
    <submittedName>
        <fullName evidence="1">Uncharacterized protein</fullName>
    </submittedName>
</protein>
<evidence type="ECO:0000313" key="2">
    <source>
        <dbReference type="Proteomes" id="UP000345637"/>
    </source>
</evidence>
<gene>
    <name evidence="1" type="ORF">NCTC12998_06688</name>
</gene>
<reference evidence="1 2" key="1">
    <citation type="submission" date="2019-03" db="EMBL/GenBank/DDBJ databases">
        <authorList>
            <consortium name="Pathogen Informatics"/>
        </authorList>
    </citation>
    <scope>NUCLEOTIDE SEQUENCE [LARGE SCALE GENOMIC DNA]</scope>
    <source>
        <strain evidence="1 2">NCTC12998</strain>
    </source>
</reference>